<dbReference type="InterPro" id="IPR021109">
    <property type="entry name" value="Peptidase_aspartic_dom_sf"/>
</dbReference>
<dbReference type="SMART" id="SM00165">
    <property type="entry name" value="UBA"/>
    <property type="match status" value="1"/>
</dbReference>
<dbReference type="CDD" id="cd05479">
    <property type="entry name" value="RP_DDI"/>
    <property type="match status" value="1"/>
</dbReference>
<dbReference type="SUPFAM" id="SSF54236">
    <property type="entry name" value="Ubiquitin-like"/>
    <property type="match status" value="1"/>
</dbReference>
<organism evidence="13 14">
    <name type="scientific">Mixia osmundae (strain CBS 9802 / IAM 14324 / JCM 22182 / KY 12970)</name>
    <dbReference type="NCBI Taxonomy" id="764103"/>
    <lineage>
        <taxon>Eukaryota</taxon>
        <taxon>Fungi</taxon>
        <taxon>Dikarya</taxon>
        <taxon>Basidiomycota</taxon>
        <taxon>Pucciniomycotina</taxon>
        <taxon>Mixiomycetes</taxon>
        <taxon>Mixiales</taxon>
        <taxon>Mixiaceae</taxon>
        <taxon>Mixia</taxon>
    </lineage>
</organism>
<comment type="similarity">
    <text evidence="3">Belongs to the DDI1 family.</text>
</comment>
<dbReference type="InterPro" id="IPR015940">
    <property type="entry name" value="UBA"/>
</dbReference>
<dbReference type="CDD" id="cd14310">
    <property type="entry name" value="UBA_cnDdi1_like"/>
    <property type="match status" value="1"/>
</dbReference>
<dbReference type="Gene3D" id="2.40.70.10">
    <property type="entry name" value="Acid Proteases"/>
    <property type="match status" value="1"/>
</dbReference>
<dbReference type="PROSITE" id="PS50053">
    <property type="entry name" value="UBIQUITIN_2"/>
    <property type="match status" value="1"/>
</dbReference>
<comment type="function">
    <text evidence="1">Probable aspartic protease. May be involved in the regulation of exocytosis. Acts as a linker between the 19S proteasome and polyubiquitinated proteins via UBA domain interactions with ubiquitin for their subsequent degradation. Required for S-phase checkpoint control.</text>
</comment>
<accession>G7E2Z1</accession>
<evidence type="ECO:0000256" key="10">
    <source>
        <dbReference type="SAM" id="MobiDB-lite"/>
    </source>
</evidence>
<evidence type="ECO:0000256" key="5">
    <source>
        <dbReference type="ARBA" id="ARBA00021491"/>
    </source>
</evidence>
<dbReference type="CDD" id="cd01796">
    <property type="entry name" value="Ubl_Ddi1_like"/>
    <property type="match status" value="1"/>
</dbReference>
<dbReference type="GO" id="GO:0005737">
    <property type="term" value="C:cytoplasm"/>
    <property type="evidence" value="ECO:0007669"/>
    <property type="project" value="UniProtKB-SubCell"/>
</dbReference>
<feature type="domain" description="UBA" evidence="11">
    <location>
        <begin position="408"/>
        <end position="447"/>
    </location>
</feature>
<evidence type="ECO:0000256" key="9">
    <source>
        <dbReference type="ARBA" id="ARBA00022801"/>
    </source>
</evidence>
<dbReference type="Pfam" id="PF09668">
    <property type="entry name" value="Asp_protease"/>
    <property type="match status" value="1"/>
</dbReference>
<keyword evidence="7" id="KW-0645">Protease</keyword>
<dbReference type="Pfam" id="PF00240">
    <property type="entry name" value="ubiquitin"/>
    <property type="match status" value="1"/>
</dbReference>
<evidence type="ECO:0000259" key="11">
    <source>
        <dbReference type="PROSITE" id="PS50030"/>
    </source>
</evidence>
<proteinExistence type="inferred from homology"/>
<evidence type="ECO:0000313" key="13">
    <source>
        <dbReference type="EMBL" id="GAA97172.1"/>
    </source>
</evidence>
<dbReference type="InterPro" id="IPR000626">
    <property type="entry name" value="Ubiquitin-like_dom"/>
</dbReference>
<dbReference type="STRING" id="764103.G7E2Z1"/>
<dbReference type="Proteomes" id="UP000009131">
    <property type="component" value="Unassembled WGS sequence"/>
</dbReference>
<feature type="compositionally biased region" description="Low complexity" evidence="10">
    <location>
        <begin position="76"/>
        <end position="105"/>
    </location>
</feature>
<dbReference type="PROSITE" id="PS50030">
    <property type="entry name" value="UBA"/>
    <property type="match status" value="1"/>
</dbReference>
<dbReference type="MEROPS" id="A28.A06"/>
<feature type="domain" description="Ubiquitin-like" evidence="12">
    <location>
        <begin position="1"/>
        <end position="77"/>
    </location>
</feature>
<dbReference type="InterPro" id="IPR029071">
    <property type="entry name" value="Ubiquitin-like_domsf"/>
</dbReference>
<name>G7E2Z1_MIXOS</name>
<feature type="region of interest" description="Disordered" evidence="10">
    <location>
        <begin position="76"/>
        <end position="106"/>
    </location>
</feature>
<dbReference type="PANTHER" id="PTHR15397">
    <property type="entry name" value="SODIUM-GLUCOSE COTRANSPORTER REGULATORY PROTEIN -RELATED"/>
    <property type="match status" value="1"/>
</dbReference>
<evidence type="ECO:0000313" key="14">
    <source>
        <dbReference type="Proteomes" id="UP000009131"/>
    </source>
</evidence>
<evidence type="ECO:0000256" key="2">
    <source>
        <dbReference type="ARBA" id="ARBA00004496"/>
    </source>
</evidence>
<gene>
    <name evidence="13" type="primary">Mo03848</name>
    <name evidence="13" type="ORF">E5Q_03848</name>
</gene>
<keyword evidence="9" id="KW-0378">Hydrolase</keyword>
<dbReference type="InterPro" id="IPR009060">
    <property type="entry name" value="UBA-like_sf"/>
</dbReference>
<dbReference type="AlphaFoldDB" id="G7E2Z1"/>
<reference evidence="13 14" key="1">
    <citation type="journal article" date="2011" name="J. Gen. Appl. Microbiol.">
        <title>Draft genome sequencing of the enigmatic basidiomycete Mixia osmundae.</title>
        <authorList>
            <person name="Nishida H."/>
            <person name="Nagatsuka Y."/>
            <person name="Sugiyama J."/>
        </authorList>
    </citation>
    <scope>NUCLEOTIDE SEQUENCE [LARGE SCALE GENOMIC DNA]</scope>
    <source>
        <strain evidence="14">CBS 9802 / IAM 14324 / JCM 22182 / KY 12970</strain>
    </source>
</reference>
<keyword evidence="14" id="KW-1185">Reference proteome</keyword>
<evidence type="ECO:0000256" key="4">
    <source>
        <dbReference type="ARBA" id="ARBA00011128"/>
    </source>
</evidence>
<protein>
    <recommendedName>
        <fullName evidence="5">DNA damage-inducible protein 1</fullName>
    </recommendedName>
</protein>
<feature type="region of interest" description="Disordered" evidence="10">
    <location>
        <begin position="351"/>
        <end position="370"/>
    </location>
</feature>
<comment type="subunit">
    <text evidence="4">Binds ubiquitin and polyubiquitinated proteins.</text>
</comment>
<dbReference type="Gene3D" id="1.10.8.10">
    <property type="entry name" value="DNA helicase RuvA subunit, C-terminal domain"/>
    <property type="match status" value="1"/>
</dbReference>
<dbReference type="PANTHER" id="PTHR15397:SF3">
    <property type="entry name" value="DNA DAMAGE INDUCIBLE 1 HOMOLOG 2"/>
    <property type="match status" value="1"/>
</dbReference>
<keyword evidence="6" id="KW-0963">Cytoplasm</keyword>
<dbReference type="HOGENOM" id="CLU_020435_2_0_1"/>
<comment type="caution">
    <text evidence="13">The sequence shown here is derived from an EMBL/GenBank/DDBJ whole genome shotgun (WGS) entry which is preliminary data.</text>
</comment>
<dbReference type="eggNOG" id="KOG0012">
    <property type="taxonomic scope" value="Eukaryota"/>
</dbReference>
<dbReference type="EMBL" id="BABT02000117">
    <property type="protein sequence ID" value="GAA97172.1"/>
    <property type="molecule type" value="Genomic_DNA"/>
</dbReference>
<evidence type="ECO:0000256" key="8">
    <source>
        <dbReference type="ARBA" id="ARBA00022750"/>
    </source>
</evidence>
<dbReference type="InParanoid" id="G7E2Z1"/>
<keyword evidence="8" id="KW-0064">Aspartyl protease</keyword>
<feature type="compositionally biased region" description="Polar residues" evidence="10">
    <location>
        <begin position="380"/>
        <end position="390"/>
    </location>
</feature>
<dbReference type="FunCoup" id="G7E2Z1">
    <property type="interactions" value="122"/>
</dbReference>
<dbReference type="GO" id="GO:0006508">
    <property type="term" value="P:proteolysis"/>
    <property type="evidence" value="ECO:0007669"/>
    <property type="project" value="UniProtKB-KW"/>
</dbReference>
<reference evidence="13 14" key="2">
    <citation type="journal article" date="2012" name="Open Biol.">
        <title>Characteristics of nucleosomes and linker DNA regions on the genome of the basidiomycete Mixia osmundae revealed by mono- and dinucleosome mapping.</title>
        <authorList>
            <person name="Nishida H."/>
            <person name="Kondo S."/>
            <person name="Matsumoto T."/>
            <person name="Suzuki Y."/>
            <person name="Yoshikawa H."/>
            <person name="Taylor T.D."/>
            <person name="Sugiyama J."/>
        </authorList>
    </citation>
    <scope>NUCLEOTIDE SEQUENCE [LARGE SCALE GENOMIC DNA]</scope>
    <source>
        <strain evidence="14">CBS 9802 / IAM 14324 / JCM 22182 / KY 12970</strain>
    </source>
</reference>
<evidence type="ECO:0000256" key="3">
    <source>
        <dbReference type="ARBA" id="ARBA00009136"/>
    </source>
</evidence>
<evidence type="ECO:0000259" key="12">
    <source>
        <dbReference type="PROSITE" id="PS50053"/>
    </source>
</evidence>
<comment type="subcellular location">
    <subcellularLocation>
        <location evidence="2">Cytoplasm</location>
    </subcellularLocation>
</comment>
<evidence type="ECO:0000256" key="6">
    <source>
        <dbReference type="ARBA" id="ARBA00022490"/>
    </source>
</evidence>
<dbReference type="SUPFAM" id="SSF46934">
    <property type="entry name" value="UBA-like"/>
    <property type="match status" value="1"/>
</dbReference>
<evidence type="ECO:0000256" key="1">
    <source>
        <dbReference type="ARBA" id="ARBA00003231"/>
    </source>
</evidence>
<dbReference type="InterPro" id="IPR019103">
    <property type="entry name" value="Peptidase_aspartic_DDI1-type"/>
</dbReference>
<dbReference type="InterPro" id="IPR033882">
    <property type="entry name" value="DDI1_N"/>
</dbReference>
<feature type="region of interest" description="Disordered" evidence="10">
    <location>
        <begin position="378"/>
        <end position="412"/>
    </location>
</feature>
<dbReference type="Gene3D" id="3.10.20.90">
    <property type="entry name" value="Phosphatidylinositol 3-kinase Catalytic Subunit, Chain A, domain 1"/>
    <property type="match status" value="1"/>
</dbReference>
<dbReference type="OrthoDB" id="1047367at2759"/>
<dbReference type="GO" id="GO:0004190">
    <property type="term" value="F:aspartic-type endopeptidase activity"/>
    <property type="evidence" value="ECO:0007669"/>
    <property type="project" value="UniProtKB-KW"/>
</dbReference>
<dbReference type="SUPFAM" id="SSF50630">
    <property type="entry name" value="Acid proteases"/>
    <property type="match status" value="1"/>
</dbReference>
<feature type="compositionally biased region" description="Low complexity" evidence="10">
    <location>
        <begin position="391"/>
        <end position="411"/>
    </location>
</feature>
<evidence type="ECO:0000256" key="7">
    <source>
        <dbReference type="ARBA" id="ARBA00022670"/>
    </source>
</evidence>
<sequence length="447" mass="48290">MRLIVVTEEGDNYSLDVDAEMEIENLSALLEAESGVSTEAQILYFGQNELRSPQATLKSVGVKQDDMILMRRNDRATASTSIAQPPASSSQAPSSSAYASNPSNSLPFEQSEMMRLQLLGDPQLLARLRSTHPEMASAAESHPQRFHQLLPQLANMRQQSMMEQQRNQELLESDPFDIEAQRRIEEAIREEAVYENLEHAMEYSPESFGRVEMLYVNVEVNGRPVKAFVDSGAQATIMSPDCAEACGILRLIDKRFAGIATGVGTAKILGRVHSAQIRVGRDLFLPCSFTIMEGRGVDLLFGLDMLKRHQACIDLAQDALIIQGRRIPFLSEHEAPKQHFDSLEADEHGNVQIPKDHPLQSNPKAALGAAAAASAEATATSFPGTGNTLTPGAPASSSEPAAPGPASSHSSQAIDSLMALGVSRQEAIRLLDASGGNPDVAASLMFS</sequence>